<evidence type="ECO:0000256" key="5">
    <source>
        <dbReference type="ARBA" id="ARBA00022448"/>
    </source>
</evidence>
<keyword evidence="9 15" id="KW-0249">Electron transport</keyword>
<gene>
    <name evidence="17" type="primary">ND6</name>
</gene>
<keyword evidence="5 15" id="KW-0813">Transport</keyword>
<keyword evidence="15" id="KW-0830">Ubiquinone</keyword>
<reference evidence="17" key="2">
    <citation type="journal article" date="1998" name="Genetics">
        <title>The complete nucleotide sequence of a snake (Dinodon semicarinatus) mitochondrial genome with two identical control regions.</title>
        <authorList>
            <person name="Kumazawa Y."/>
            <person name="Ota H."/>
            <person name="Nishida M."/>
            <person name="Ozawa T."/>
        </authorList>
    </citation>
    <scope>NUCLEOTIDE SEQUENCE</scope>
</reference>
<reference evidence="17" key="5">
    <citation type="journal article" date="2004" name="DNA Res.">
        <title>Mitochondrial DNA sequences of five squamates: phylogenetic affiliation of snakes.</title>
        <authorList>
            <person name="Kumazawa Y."/>
        </authorList>
    </citation>
    <scope>NUCLEOTIDE SEQUENCE</scope>
</reference>
<feature type="transmembrane region" description="Helical" evidence="15">
    <location>
        <begin position="84"/>
        <end position="104"/>
    </location>
</feature>
<dbReference type="GO" id="GO:0008137">
    <property type="term" value="F:NADH dehydrogenase (ubiquinone) activity"/>
    <property type="evidence" value="ECO:0007669"/>
    <property type="project" value="UniProtKB-UniRule"/>
</dbReference>
<keyword evidence="12 15" id="KW-0496">Mitochondrion</keyword>
<feature type="signal peptide" evidence="16">
    <location>
        <begin position="1"/>
        <end position="17"/>
    </location>
</feature>
<feature type="transmembrane region" description="Helical" evidence="15">
    <location>
        <begin position="53"/>
        <end position="72"/>
    </location>
</feature>
<keyword evidence="8 15" id="KW-1278">Translocase</keyword>
<dbReference type="AlphaFoldDB" id="Q6I7Y9"/>
<geneLocation type="mitochondrion" evidence="17"/>
<evidence type="ECO:0000256" key="9">
    <source>
        <dbReference type="ARBA" id="ARBA00022982"/>
    </source>
</evidence>
<dbReference type="PANTHER" id="PTHR11435">
    <property type="entry name" value="NADH UBIQUINONE OXIDOREDUCTASE SUBUNIT ND6"/>
    <property type="match status" value="1"/>
</dbReference>
<dbReference type="GeneID" id="2866161"/>
<dbReference type="Pfam" id="PF00499">
    <property type="entry name" value="Oxidored_q3"/>
    <property type="match status" value="1"/>
</dbReference>
<keyword evidence="16" id="KW-0732">Signal</keyword>
<evidence type="ECO:0000256" key="10">
    <source>
        <dbReference type="ARBA" id="ARBA00022989"/>
    </source>
</evidence>
<evidence type="ECO:0000256" key="11">
    <source>
        <dbReference type="ARBA" id="ARBA00023027"/>
    </source>
</evidence>
<proteinExistence type="inferred from homology"/>
<comment type="function">
    <text evidence="15">Core subunit of the mitochondrial membrane respiratory chain NADH dehydrogenase (Complex I) which catalyzes electron transfer from NADH through the respiratory chain, using ubiquinone as an electron acceptor. Essential for the catalytic activity and assembly of complex I.</text>
</comment>
<sequence length="173" mass="18024">MVYYMFLMFFCLIVGLAAVASNPSPYFGAAGLVISAGVGCAVLVGFGSSFVSLVLFLIYLGGMLVVFAYSVALSSDPFPETWGSWSVGVYLFGYLVSVVVLWLVVGVGDVSEYGMVGVDAVGLSVLRGDFCGVSLLYSIGGGGLLVCGWGLLLTLFVVLELTRGLARGGLRVV</sequence>
<dbReference type="EMBL" id="AB079242">
    <property type="protein sequence ID" value="BAD24735.1"/>
    <property type="molecule type" value="Genomic_DNA"/>
</dbReference>
<comment type="catalytic activity">
    <reaction evidence="14 15">
        <text>a ubiquinone + NADH + 5 H(+)(in) = a ubiquinol + NAD(+) + 4 H(+)(out)</text>
        <dbReference type="Rhea" id="RHEA:29091"/>
        <dbReference type="Rhea" id="RHEA-COMP:9565"/>
        <dbReference type="Rhea" id="RHEA-COMP:9566"/>
        <dbReference type="ChEBI" id="CHEBI:15378"/>
        <dbReference type="ChEBI" id="CHEBI:16389"/>
        <dbReference type="ChEBI" id="CHEBI:17976"/>
        <dbReference type="ChEBI" id="CHEBI:57540"/>
        <dbReference type="ChEBI" id="CHEBI:57945"/>
        <dbReference type="EC" id="7.1.1.2"/>
    </reaction>
</comment>
<reference evidence="17" key="4">
    <citation type="journal article" date="2004" name="DNA Res.">
        <title>Mitochondrial genome of the Komodo dragon: efficient sequencing method with reptile-oriented primers and novel gene rearrangements.</title>
        <authorList>
            <person name="Kumazawa Y."/>
            <person name="Endo H."/>
        </authorList>
    </citation>
    <scope>NUCLEOTIDE SEQUENCE</scope>
</reference>
<comment type="similarity">
    <text evidence="2 15">Belongs to the complex I subunit 6 family.</text>
</comment>
<name>Q6I7Y9_SCEOC</name>
<feature type="transmembrane region" description="Helical" evidence="15">
    <location>
        <begin position="27"/>
        <end position="46"/>
    </location>
</feature>
<dbReference type="InterPro" id="IPR050269">
    <property type="entry name" value="ComplexI_Subunit6"/>
</dbReference>
<dbReference type="GO" id="GO:0031966">
    <property type="term" value="C:mitochondrial membrane"/>
    <property type="evidence" value="ECO:0007669"/>
    <property type="project" value="UniProtKB-SubCell"/>
</dbReference>
<dbReference type="CTD" id="4541"/>
<evidence type="ECO:0000256" key="14">
    <source>
        <dbReference type="ARBA" id="ARBA00049551"/>
    </source>
</evidence>
<keyword evidence="6 15" id="KW-0679">Respiratory chain</keyword>
<dbReference type="InterPro" id="IPR001457">
    <property type="entry name" value="NADH_UbQ/plastoQ_OxRdtase_su6"/>
</dbReference>
<organism evidence="17">
    <name type="scientific">Sceloporus occidentalis</name>
    <name type="common">Western fence lizard</name>
    <dbReference type="NCBI Taxonomy" id="8519"/>
    <lineage>
        <taxon>Eukaryota</taxon>
        <taxon>Metazoa</taxon>
        <taxon>Chordata</taxon>
        <taxon>Craniata</taxon>
        <taxon>Vertebrata</taxon>
        <taxon>Euteleostomi</taxon>
        <taxon>Lepidosauria</taxon>
        <taxon>Squamata</taxon>
        <taxon>Bifurcata</taxon>
        <taxon>Unidentata</taxon>
        <taxon>Episquamata</taxon>
        <taxon>Toxicofera</taxon>
        <taxon>Iguania</taxon>
        <taxon>Phrynosomatidae</taxon>
        <taxon>Phrynosomatinae</taxon>
        <taxon>Sceloporus</taxon>
    </lineage>
</organism>
<dbReference type="RefSeq" id="YP_044750.1">
    <property type="nucleotide sequence ID" value="NC_005960.1"/>
</dbReference>
<evidence type="ECO:0000256" key="12">
    <source>
        <dbReference type="ARBA" id="ARBA00023128"/>
    </source>
</evidence>
<accession>Q6I7Y9</accession>
<evidence type="ECO:0000256" key="3">
    <source>
        <dbReference type="ARBA" id="ARBA00012944"/>
    </source>
</evidence>
<evidence type="ECO:0000256" key="16">
    <source>
        <dbReference type="SAM" id="SignalP"/>
    </source>
</evidence>
<reference evidence="17" key="3">
    <citation type="journal article" date="1999" name="Mol. Biol. Evol.">
        <title>Complete mitochondrial DNA sequences of the green turtle and blue-tailed mole skink: statistical evidence for archosaurian affinity of turtles.</title>
        <authorList>
            <person name="Kumazawa Y."/>
            <person name="Nishida M."/>
        </authorList>
    </citation>
    <scope>NUCLEOTIDE SEQUENCE</scope>
</reference>
<protein>
    <recommendedName>
        <fullName evidence="4 15">NADH-ubiquinone oxidoreductase chain 6</fullName>
        <ecNumber evidence="3 15">7.1.1.2</ecNumber>
    </recommendedName>
</protein>
<evidence type="ECO:0000256" key="13">
    <source>
        <dbReference type="ARBA" id="ARBA00023136"/>
    </source>
</evidence>
<evidence type="ECO:0000256" key="1">
    <source>
        <dbReference type="ARBA" id="ARBA00004225"/>
    </source>
</evidence>
<evidence type="ECO:0000256" key="6">
    <source>
        <dbReference type="ARBA" id="ARBA00022660"/>
    </source>
</evidence>
<keyword evidence="10 15" id="KW-1133">Transmembrane helix</keyword>
<evidence type="ECO:0000256" key="7">
    <source>
        <dbReference type="ARBA" id="ARBA00022692"/>
    </source>
</evidence>
<feature type="transmembrane region" description="Helical" evidence="15">
    <location>
        <begin position="143"/>
        <end position="161"/>
    </location>
</feature>
<keyword evidence="11 15" id="KW-0520">NAD</keyword>
<feature type="chain" id="PRO_5004275204" description="NADH-ubiquinone oxidoreductase chain 6" evidence="16">
    <location>
        <begin position="18"/>
        <end position="173"/>
    </location>
</feature>
<evidence type="ECO:0000256" key="4">
    <source>
        <dbReference type="ARBA" id="ARBA00021095"/>
    </source>
</evidence>
<keyword evidence="13 15" id="KW-0472">Membrane</keyword>
<comment type="subcellular location">
    <subcellularLocation>
        <location evidence="1 15">Mitochondrion membrane</location>
        <topology evidence="1 15">Multi-pass membrane protein</topology>
    </subcellularLocation>
</comment>
<evidence type="ECO:0000313" key="17">
    <source>
        <dbReference type="EMBL" id="BAD24735.1"/>
    </source>
</evidence>
<dbReference type="EC" id="7.1.1.2" evidence="3 15"/>
<keyword evidence="7 15" id="KW-0812">Transmembrane</keyword>
<evidence type="ECO:0000256" key="15">
    <source>
        <dbReference type="RuleBase" id="RU004430"/>
    </source>
</evidence>
<evidence type="ECO:0000256" key="8">
    <source>
        <dbReference type="ARBA" id="ARBA00022967"/>
    </source>
</evidence>
<reference evidence="17" key="1">
    <citation type="journal article" date="1995" name="Mol. Biol. Evol.">
        <title>Variations in mitochondrial tRNA gene organization of reptiles as phylogenetic markers.</title>
        <authorList>
            <person name="Kumazawa Y."/>
            <person name="Nishida M."/>
        </authorList>
    </citation>
    <scope>NUCLEOTIDE SEQUENCE</scope>
</reference>
<evidence type="ECO:0000256" key="2">
    <source>
        <dbReference type="ARBA" id="ARBA00005698"/>
    </source>
</evidence>
<dbReference type="PANTHER" id="PTHR11435:SF1">
    <property type="entry name" value="NADH-UBIQUINONE OXIDOREDUCTASE CHAIN 6"/>
    <property type="match status" value="1"/>
</dbReference>